<accession>A0A2K9E286</accession>
<evidence type="ECO:0000313" key="1">
    <source>
        <dbReference type="EMBL" id="AUG57489.1"/>
    </source>
</evidence>
<name>A0A2K9E286_9FIRM</name>
<dbReference type="KEGG" id="hsc:HVS_07890"/>
<evidence type="ECO:0000313" key="3">
    <source>
        <dbReference type="Proteomes" id="UP000233534"/>
    </source>
</evidence>
<sequence length="188" mass="21835">MSTKLFGNASNIAKKWTEIICCAFEKGVYDHNVYSDTYKKIYGLPPKGGRLLDFSNFYQISLVSDNLEDKTASALMDYILHKKTGIYYIYDRQLSILPEVFKSKEASKYIAAIELLSEYKNPGCKEKLMFVVEWLNTQKEGEGYWDMGTTVKDGVRFPLSNSWRKKELRVKDCTYRISRLMKNLVIDK</sequence>
<evidence type="ECO:0000313" key="2">
    <source>
        <dbReference type="EMBL" id="PQQ67408.1"/>
    </source>
</evidence>
<dbReference type="Proteomes" id="UP000239720">
    <property type="component" value="Unassembled WGS sequence"/>
</dbReference>
<protein>
    <submittedName>
        <fullName evidence="1">Uncharacterized protein</fullName>
    </submittedName>
</protein>
<organism evidence="1 3">
    <name type="scientific">Acetivibrio saccincola</name>
    <dbReference type="NCBI Taxonomy" id="1677857"/>
    <lineage>
        <taxon>Bacteria</taxon>
        <taxon>Bacillati</taxon>
        <taxon>Bacillota</taxon>
        <taxon>Clostridia</taxon>
        <taxon>Eubacteriales</taxon>
        <taxon>Oscillospiraceae</taxon>
        <taxon>Acetivibrio</taxon>
    </lineage>
</organism>
<dbReference type="RefSeq" id="WP_101300891.1">
    <property type="nucleotide sequence ID" value="NZ_CP025197.1"/>
</dbReference>
<dbReference type="Proteomes" id="UP000233534">
    <property type="component" value="Chromosome"/>
</dbReference>
<proteinExistence type="predicted"/>
<reference evidence="1 3" key="1">
    <citation type="submission" date="2017-12" db="EMBL/GenBank/DDBJ databases">
        <title>Complete genome sequence of Herbivorax saccincola GGR1, a novel Cellulosome-producing hydrolytic bacterium in a thermophilic biogas plant, established by Illumina and Nanopore MinION sequencing.</title>
        <authorList>
            <person name="Pechtl A."/>
            <person name="Ruckert C."/>
            <person name="Koeck D.E."/>
            <person name="Maus I."/>
            <person name="Winkler A."/>
            <person name="Kalinowski J."/>
            <person name="Puhler A."/>
            <person name="Schwarz W.W."/>
            <person name="Zverlov V.V."/>
            <person name="Schluter A."/>
            <person name="Liebl W."/>
        </authorList>
    </citation>
    <scope>NUCLEOTIDE SEQUENCE [LARGE SCALE GENOMIC DNA]</scope>
    <source>
        <strain evidence="1">GGR1</strain>
        <strain evidence="3">SR1</strain>
    </source>
</reference>
<dbReference type="EMBL" id="NEMB01000003">
    <property type="protein sequence ID" value="PQQ67408.1"/>
    <property type="molecule type" value="Genomic_DNA"/>
</dbReference>
<dbReference type="EMBL" id="CP025197">
    <property type="protein sequence ID" value="AUG57489.1"/>
    <property type="molecule type" value="Genomic_DNA"/>
</dbReference>
<keyword evidence="3" id="KW-1185">Reference proteome</keyword>
<gene>
    <name evidence="2" type="ORF">B9R14_12060</name>
    <name evidence="1" type="ORF">HVS_07890</name>
</gene>
<reference evidence="2 4" key="2">
    <citation type="journal article" date="2018" name="Syst. Appl. Microbiol.">
        <title>Characterization and high-quality draft genome sequence of Herbivorax saccincola A7, an anaerobic, alkaliphilic, thermophilic, cellulolytic, and xylanolytic bacterium.</title>
        <authorList>
            <person name="Aikawa S."/>
            <person name="Baramee S."/>
            <person name="Sermsathanaswadi J."/>
            <person name="Thianheng P."/>
            <person name="Tachaapaikoon C."/>
            <person name="Shikata A."/>
            <person name="Waeonukul R."/>
            <person name="Pason P."/>
            <person name="Ratanakhanokchai K."/>
            <person name="Kosugi A."/>
        </authorList>
    </citation>
    <scope>NUCLEOTIDE SEQUENCE [LARGE SCALE GENOMIC DNA]</scope>
    <source>
        <strain evidence="2 4">A7</strain>
    </source>
</reference>
<evidence type="ECO:0000313" key="4">
    <source>
        <dbReference type="Proteomes" id="UP000239720"/>
    </source>
</evidence>
<dbReference type="OrthoDB" id="1949373at2"/>
<dbReference type="AlphaFoldDB" id="A0A2K9E286"/>